<feature type="compositionally biased region" description="Polar residues" evidence="7">
    <location>
        <begin position="497"/>
        <end position="517"/>
    </location>
</feature>
<dbReference type="InterPro" id="IPR000571">
    <property type="entry name" value="Znf_CCCH"/>
</dbReference>
<feature type="zinc finger region" description="C3H1-type" evidence="6">
    <location>
        <begin position="43"/>
        <end position="70"/>
    </location>
</feature>
<accession>A0A9P4W9Y1</accession>
<feature type="compositionally biased region" description="Low complexity" evidence="7">
    <location>
        <begin position="325"/>
        <end position="340"/>
    </location>
</feature>
<dbReference type="EMBL" id="SWKU01000007">
    <property type="protein sequence ID" value="KAF3004859.1"/>
    <property type="molecule type" value="Genomic_DNA"/>
</dbReference>
<keyword evidence="10" id="KW-1185">Reference proteome</keyword>
<evidence type="ECO:0000256" key="3">
    <source>
        <dbReference type="ARBA" id="ARBA00022771"/>
    </source>
</evidence>
<keyword evidence="2 6" id="KW-0479">Metal-binding</keyword>
<dbReference type="Gene3D" id="2.30.30.1190">
    <property type="match status" value="1"/>
</dbReference>
<dbReference type="InterPro" id="IPR041367">
    <property type="entry name" value="Znf-CCCH_4"/>
</dbReference>
<evidence type="ECO:0000256" key="1">
    <source>
        <dbReference type="ARBA" id="ARBA00004567"/>
    </source>
</evidence>
<feature type="compositionally biased region" description="Basic and acidic residues" evidence="7">
    <location>
        <begin position="541"/>
        <end position="550"/>
    </location>
</feature>
<dbReference type="SMART" id="SM00356">
    <property type="entry name" value="ZnF_C3H1"/>
    <property type="match status" value="1"/>
</dbReference>
<keyword evidence="5" id="KW-0906">Nuclear pore complex</keyword>
<feature type="region of interest" description="Disordered" evidence="7">
    <location>
        <begin position="67"/>
        <end position="98"/>
    </location>
</feature>
<evidence type="ECO:0000256" key="4">
    <source>
        <dbReference type="ARBA" id="ARBA00022833"/>
    </source>
</evidence>
<keyword evidence="4 6" id="KW-0862">Zinc</keyword>
<feature type="compositionally biased region" description="Polar residues" evidence="7">
    <location>
        <begin position="218"/>
        <end position="244"/>
    </location>
</feature>
<comment type="subcellular location">
    <subcellularLocation>
        <location evidence="1">Nucleus</location>
        <location evidence="1">Nuclear pore complex</location>
    </subcellularLocation>
</comment>
<feature type="compositionally biased region" description="Polar residues" evidence="7">
    <location>
        <begin position="252"/>
        <end position="284"/>
    </location>
</feature>
<proteinExistence type="predicted"/>
<keyword evidence="5" id="KW-0811">Translocation</keyword>
<feature type="compositionally biased region" description="Low complexity" evidence="7">
    <location>
        <begin position="85"/>
        <end position="94"/>
    </location>
</feature>
<reference evidence="9" key="1">
    <citation type="submission" date="2019-04" db="EMBL/GenBank/DDBJ databases">
        <title>Sequencing of skin fungus with MAO and IRED activity.</title>
        <authorList>
            <person name="Marsaioli A.J."/>
            <person name="Bonatto J.M.C."/>
            <person name="Reis Junior O."/>
        </authorList>
    </citation>
    <scope>NUCLEOTIDE SEQUENCE</scope>
    <source>
        <strain evidence="9">30M1</strain>
    </source>
</reference>
<keyword evidence="5" id="KW-0813">Transport</keyword>
<feature type="compositionally biased region" description="Low complexity" evidence="7">
    <location>
        <begin position="485"/>
        <end position="496"/>
    </location>
</feature>
<evidence type="ECO:0000313" key="9">
    <source>
        <dbReference type="EMBL" id="KAF3004859.1"/>
    </source>
</evidence>
<dbReference type="Proteomes" id="UP000801428">
    <property type="component" value="Unassembled WGS sequence"/>
</dbReference>
<dbReference type="InterPro" id="IPR036855">
    <property type="entry name" value="Znf_CCCH_sf"/>
</dbReference>
<dbReference type="InterPro" id="IPR025574">
    <property type="entry name" value="Nucleoporin_FG_rpt"/>
</dbReference>
<keyword evidence="3 6" id="KW-0863">Zinc-finger</keyword>
<sequence>MGSATATRAKYLPERRRAQVTLFGAATHQTSSSSTLNYGSIYRTGMTVCKFYSQGNCRFGDNCKFEHPGSQRDGNRNSGGGFGGRSNNNNNRFGGAFGSGRDSKSLPYHLDVADIKADLSGQRPIYPLSCYGPGRDAPRQLIEGPVEISPEELRLRYYTQRAAGSENVAQQEEAELHAKMQQQIKAIVDDVEGAVRYIEEGANVHPNRLDIVKGMVGQTNSSSSPFGQASTPANQGSVFGQSSRPGFGQPAFGQSATPAQTTSAFGQPSNPGQTTSAFGTSSALGQKPSPFGQPAALGGGNAFGKPAFGASGFGQASMPGSGSAFGQPSGMGQQQSPFGQAAAAANKPAFGQSAFGQASAPTQGSAFGQASSMGQTQQAGAFGKPAFGQSPFGQAAQTPSNASPFGQQPQSNNSPFGQQTAQSNPSPFGQAAQPGQQPNPFGQAQQQSAAQPNPFGGAAAGGTANGTPAFGTPSAPAFGAPSLGAQPAQTTTPQTQNPFGQAAQSGPTSATSQSPFGAQSQAAPATMQQQPQAAQATGNIDPRDRYKEGSPAEYEGEAGKVLEEIYRRVGQMGRFNDDEDIPLTPPKCEWIVPIAI</sequence>
<dbReference type="GO" id="GO:0005643">
    <property type="term" value="C:nuclear pore"/>
    <property type="evidence" value="ECO:0007669"/>
    <property type="project" value="UniProtKB-SubCell"/>
</dbReference>
<feature type="compositionally biased region" description="Polar residues" evidence="7">
    <location>
        <begin position="391"/>
        <end position="426"/>
    </location>
</feature>
<keyword evidence="5" id="KW-0509">mRNA transport</keyword>
<comment type="caution">
    <text evidence="9">The sequence shown here is derived from an EMBL/GenBank/DDBJ whole genome shotgun (WGS) entry which is preliminary data.</text>
</comment>
<keyword evidence="5" id="KW-0539">Nucleus</keyword>
<organism evidence="9 10">
    <name type="scientific">Curvularia kusanoi</name>
    <name type="common">Cochliobolus kusanoi</name>
    <dbReference type="NCBI Taxonomy" id="90978"/>
    <lineage>
        <taxon>Eukaryota</taxon>
        <taxon>Fungi</taxon>
        <taxon>Dikarya</taxon>
        <taxon>Ascomycota</taxon>
        <taxon>Pezizomycotina</taxon>
        <taxon>Dothideomycetes</taxon>
        <taxon>Pleosporomycetidae</taxon>
        <taxon>Pleosporales</taxon>
        <taxon>Pleosporineae</taxon>
        <taxon>Pleosporaceae</taxon>
        <taxon>Curvularia</taxon>
    </lineage>
</organism>
<feature type="compositionally biased region" description="Polar residues" evidence="7">
    <location>
        <begin position="354"/>
        <end position="379"/>
    </location>
</feature>
<evidence type="ECO:0000256" key="7">
    <source>
        <dbReference type="SAM" id="MobiDB-lite"/>
    </source>
</evidence>
<feature type="compositionally biased region" description="Low complexity" evidence="7">
    <location>
        <begin position="518"/>
        <end position="537"/>
    </location>
</feature>
<evidence type="ECO:0000313" key="10">
    <source>
        <dbReference type="Proteomes" id="UP000801428"/>
    </source>
</evidence>
<dbReference type="PANTHER" id="PTHR21099:SF2">
    <property type="entry name" value="SI:CH211-113E8.11"/>
    <property type="match status" value="1"/>
</dbReference>
<dbReference type="Pfam" id="PF13634">
    <property type="entry name" value="Nucleoporin_FG"/>
    <property type="match status" value="1"/>
</dbReference>
<gene>
    <name evidence="9" type="ORF">E8E13_005166</name>
</gene>
<dbReference type="PROSITE" id="PS50103">
    <property type="entry name" value="ZF_C3H1"/>
    <property type="match status" value="1"/>
</dbReference>
<dbReference type="Pfam" id="PF18044">
    <property type="entry name" value="zf-CCCH_4"/>
    <property type="match status" value="1"/>
</dbReference>
<dbReference type="PANTHER" id="PTHR21099">
    <property type="entry name" value="RAD201"/>
    <property type="match status" value="1"/>
</dbReference>
<feature type="compositionally biased region" description="Low complexity" evidence="7">
    <location>
        <begin position="427"/>
        <end position="457"/>
    </location>
</feature>
<name>A0A9P4W9Y1_CURKU</name>
<evidence type="ECO:0000256" key="2">
    <source>
        <dbReference type="ARBA" id="ARBA00022723"/>
    </source>
</evidence>
<protein>
    <recommendedName>
        <fullName evidence="8">C3H1-type domain-containing protein</fullName>
    </recommendedName>
</protein>
<dbReference type="OrthoDB" id="20729at2759"/>
<feature type="region of interest" description="Disordered" evidence="7">
    <location>
        <begin position="218"/>
        <end position="298"/>
    </location>
</feature>
<feature type="domain" description="C3H1-type" evidence="8">
    <location>
        <begin position="43"/>
        <end position="70"/>
    </location>
</feature>
<evidence type="ECO:0000256" key="6">
    <source>
        <dbReference type="PROSITE-ProRule" id="PRU00723"/>
    </source>
</evidence>
<keyword evidence="5" id="KW-0653">Protein transport</keyword>
<evidence type="ECO:0000256" key="5">
    <source>
        <dbReference type="ARBA" id="ARBA00023132"/>
    </source>
</evidence>
<dbReference type="AlphaFoldDB" id="A0A9P4W9Y1"/>
<evidence type="ECO:0000259" key="8">
    <source>
        <dbReference type="PROSITE" id="PS50103"/>
    </source>
</evidence>
<dbReference type="GO" id="GO:0008270">
    <property type="term" value="F:zinc ion binding"/>
    <property type="evidence" value="ECO:0007669"/>
    <property type="project" value="UniProtKB-KW"/>
</dbReference>
<dbReference type="SUPFAM" id="SSF90229">
    <property type="entry name" value="CCCH zinc finger"/>
    <property type="match status" value="1"/>
</dbReference>
<feature type="region of interest" description="Disordered" evidence="7">
    <location>
        <begin position="319"/>
        <end position="559"/>
    </location>
</feature>